<comment type="caution">
    <text evidence="2">The sequence shown here is derived from an EMBL/GenBank/DDBJ whole genome shotgun (WGS) entry which is preliminary data.</text>
</comment>
<reference evidence="2" key="2">
    <citation type="submission" date="2020-02" db="EMBL/GenBank/DDBJ databases">
        <authorList>
            <person name="Gilchrist C.L.M."/>
            <person name="Chooi Y.-H."/>
        </authorList>
    </citation>
    <scope>NUCLEOTIDE SEQUENCE</scope>
    <source>
        <strain evidence="2">MST-FP2251</strain>
    </source>
</reference>
<keyword evidence="1" id="KW-0812">Transmembrane</keyword>
<proteinExistence type="predicted"/>
<feature type="transmembrane region" description="Helical" evidence="1">
    <location>
        <begin position="159"/>
        <end position="178"/>
    </location>
</feature>
<accession>A0AAD4CM93</accession>
<keyword evidence="1" id="KW-1133">Transmembrane helix</keyword>
<evidence type="ECO:0000313" key="2">
    <source>
        <dbReference type="EMBL" id="KAF9889134.1"/>
    </source>
</evidence>
<protein>
    <submittedName>
        <fullName evidence="2">Uncharacterized protein</fullName>
    </submittedName>
</protein>
<keyword evidence="1" id="KW-0472">Membrane</keyword>
<evidence type="ECO:0000313" key="3">
    <source>
        <dbReference type="Proteomes" id="UP001194746"/>
    </source>
</evidence>
<keyword evidence="3" id="KW-1185">Reference proteome</keyword>
<dbReference type="AlphaFoldDB" id="A0AAD4CM93"/>
<gene>
    <name evidence="2" type="ORF">FE257_007623</name>
</gene>
<dbReference type="Proteomes" id="UP001194746">
    <property type="component" value="Unassembled WGS sequence"/>
</dbReference>
<organism evidence="2 3">
    <name type="scientific">Aspergillus nanangensis</name>
    <dbReference type="NCBI Taxonomy" id="2582783"/>
    <lineage>
        <taxon>Eukaryota</taxon>
        <taxon>Fungi</taxon>
        <taxon>Dikarya</taxon>
        <taxon>Ascomycota</taxon>
        <taxon>Pezizomycotina</taxon>
        <taxon>Eurotiomycetes</taxon>
        <taxon>Eurotiomycetidae</taxon>
        <taxon>Eurotiales</taxon>
        <taxon>Aspergillaceae</taxon>
        <taxon>Aspergillus</taxon>
        <taxon>Aspergillus subgen. Circumdati</taxon>
    </lineage>
</organism>
<sequence>MSWFPTTLDSGEQSWRFDIVSLLAVIGGSTIEKHKQSITASPFAGFPRLLPAPDTLLDTDRPIRLPSVGDVVIIGIYSGTRTNELNFFANVIHDAESLAPYEFRSYNITYATPDIEKEDAAKTEINIPVRTLSALNGVTVLSILMTVGLFVWAGVIHDGVALVGLFSMSLSTSTACLSGQWRPRLSKRPTGGRVPPGDLVIKTRGGAFIVVHCREEITRELYAGMDTCQYVFTGRPHQLLLASSTVLLMASIILFSNCGRTMQIAVGVVYIILNILYWAMALLTSPQHTWDMRRYRVEETQSVQTGNYTEVLWRAIRDTGEIKWVKKGDLAPATKYWKGWLKEAQDNCKNENWDAVAAKNRWMNKAVEEKQD</sequence>
<name>A0AAD4CM93_ASPNN</name>
<dbReference type="EMBL" id="VCAU01000039">
    <property type="protein sequence ID" value="KAF9889134.1"/>
    <property type="molecule type" value="Genomic_DNA"/>
</dbReference>
<reference evidence="2" key="1">
    <citation type="journal article" date="2019" name="Beilstein J. Org. Chem.">
        <title>Nanangenines: drimane sesquiterpenoids as the dominant metabolite cohort of a novel Australian fungus, Aspergillus nanangensis.</title>
        <authorList>
            <person name="Lacey H.J."/>
            <person name="Gilchrist C.L.M."/>
            <person name="Crombie A."/>
            <person name="Kalaitzis J.A."/>
            <person name="Vuong D."/>
            <person name="Rutledge P.J."/>
            <person name="Turner P."/>
            <person name="Pitt J.I."/>
            <person name="Lacey E."/>
            <person name="Chooi Y.H."/>
            <person name="Piggott A.M."/>
        </authorList>
    </citation>
    <scope>NUCLEOTIDE SEQUENCE</scope>
    <source>
        <strain evidence="2">MST-FP2251</strain>
    </source>
</reference>
<feature type="transmembrane region" description="Helical" evidence="1">
    <location>
        <begin position="262"/>
        <end position="284"/>
    </location>
</feature>
<feature type="transmembrane region" description="Helical" evidence="1">
    <location>
        <begin position="132"/>
        <end position="153"/>
    </location>
</feature>
<evidence type="ECO:0000256" key="1">
    <source>
        <dbReference type="SAM" id="Phobius"/>
    </source>
</evidence>
<feature type="transmembrane region" description="Helical" evidence="1">
    <location>
        <begin position="239"/>
        <end position="256"/>
    </location>
</feature>